<keyword evidence="6" id="KW-0217">Developmental protein</keyword>
<evidence type="ECO:0000256" key="13">
    <source>
        <dbReference type="SAM" id="MobiDB-lite"/>
    </source>
</evidence>
<feature type="region of interest" description="Disordered" evidence="13">
    <location>
        <begin position="35"/>
        <end position="57"/>
    </location>
</feature>
<feature type="transmembrane region" description="Helical" evidence="14">
    <location>
        <begin position="104"/>
        <end position="123"/>
    </location>
</feature>
<evidence type="ECO:0000256" key="8">
    <source>
        <dbReference type="ARBA" id="ARBA00022692"/>
    </source>
</evidence>
<evidence type="ECO:0000256" key="1">
    <source>
        <dbReference type="ARBA" id="ARBA00004123"/>
    </source>
</evidence>
<evidence type="ECO:0000313" key="16">
    <source>
        <dbReference type="Proteomes" id="UP000886885"/>
    </source>
</evidence>
<dbReference type="PANTHER" id="PTHR36023">
    <property type="entry name" value="ARGOS-LIKE PROTEIN"/>
    <property type="match status" value="1"/>
</dbReference>
<evidence type="ECO:0000256" key="14">
    <source>
        <dbReference type="SAM" id="Phobius"/>
    </source>
</evidence>
<sequence>MSFEHSESETRVPRSRINLQDRCSSSIMDVRARKITTDNPLAPPPNTRVEKRKMEYNRSLSQGSSRRLLTASHFSLVSLLLLISLTASLLILPLVLPPLPPPPFMLLLLPIGILVLLMFLAFMPSNARDITYTCMNSSSSGFPPVVYTSSSAMLVMEYKPQIVALIVYLECLESTMQGIPVWPNLKILPFFLQIKAALMMFTYVKNANVPTTMVILKEKQTSKAKSYLGSLL</sequence>
<comment type="caution">
    <text evidence="15">The sequence shown here is derived from an EMBL/GenBank/DDBJ whole genome shotgun (WGS) entry which is preliminary data.</text>
</comment>
<keyword evidence="8 14" id="KW-0812">Transmembrane</keyword>
<dbReference type="Proteomes" id="UP000886885">
    <property type="component" value="Chromosome 7D"/>
</dbReference>
<dbReference type="AlphaFoldDB" id="A0A8X7ZHG4"/>
<dbReference type="EMBL" id="JAAWWB010000014">
    <property type="protein sequence ID" value="KAG6767732.1"/>
    <property type="molecule type" value="Genomic_DNA"/>
</dbReference>
<dbReference type="GO" id="GO:0016020">
    <property type="term" value="C:membrane"/>
    <property type="evidence" value="ECO:0007669"/>
    <property type="project" value="UniProtKB-SubCell"/>
</dbReference>
<name>A0A8X7ZHG4_POPTO</name>
<accession>A0A8X7ZHG4</accession>
<evidence type="ECO:0000256" key="6">
    <source>
        <dbReference type="ARBA" id="ARBA00022473"/>
    </source>
</evidence>
<comment type="similarity">
    <text evidence="5">Belongs to the plant organ size related (OSR) protein family.</text>
</comment>
<feature type="transmembrane region" description="Helical" evidence="14">
    <location>
        <begin position="68"/>
        <end position="92"/>
    </location>
</feature>
<dbReference type="GO" id="GO:0005783">
    <property type="term" value="C:endoplasmic reticulum"/>
    <property type="evidence" value="ECO:0007669"/>
    <property type="project" value="UniProtKB-SubCell"/>
</dbReference>
<reference evidence="15" key="1">
    <citation type="journal article" date="2020" name="bioRxiv">
        <title>Hybrid origin of Populus tomentosa Carr. identified through genome sequencing and phylogenomic analysis.</title>
        <authorList>
            <person name="An X."/>
            <person name="Gao K."/>
            <person name="Chen Z."/>
            <person name="Li J."/>
            <person name="Yang X."/>
            <person name="Yang X."/>
            <person name="Zhou J."/>
            <person name="Guo T."/>
            <person name="Zhao T."/>
            <person name="Huang S."/>
            <person name="Miao D."/>
            <person name="Khan W.U."/>
            <person name="Rao P."/>
            <person name="Ye M."/>
            <person name="Lei B."/>
            <person name="Liao W."/>
            <person name="Wang J."/>
            <person name="Ji L."/>
            <person name="Li Y."/>
            <person name="Guo B."/>
            <person name="Mustafa N.S."/>
            <person name="Li S."/>
            <person name="Yun Q."/>
            <person name="Keller S.R."/>
            <person name="Mao J."/>
            <person name="Zhang R."/>
            <person name="Strauss S.H."/>
        </authorList>
    </citation>
    <scope>NUCLEOTIDE SEQUENCE</scope>
    <source>
        <strain evidence="15">GM15</strain>
        <tissue evidence="15">Leaf</tissue>
    </source>
</reference>
<dbReference type="InterPro" id="IPR037468">
    <property type="entry name" value="ARGOS/ARL/OSR1"/>
</dbReference>
<evidence type="ECO:0000256" key="11">
    <source>
        <dbReference type="ARBA" id="ARBA00023136"/>
    </source>
</evidence>
<evidence type="ECO:0000256" key="2">
    <source>
        <dbReference type="ARBA" id="ARBA00004141"/>
    </source>
</evidence>
<evidence type="ECO:0000256" key="7">
    <source>
        <dbReference type="ARBA" id="ARBA00022490"/>
    </source>
</evidence>
<keyword evidence="7" id="KW-0963">Cytoplasm</keyword>
<protein>
    <recommendedName>
        <fullName evidence="17">ARGOS-like protein</fullName>
    </recommendedName>
</protein>
<comment type="subcellular location">
    <subcellularLocation>
        <location evidence="4">Cytoplasm</location>
    </subcellularLocation>
    <subcellularLocation>
        <location evidence="3">Endoplasmic reticulum</location>
    </subcellularLocation>
    <subcellularLocation>
        <location evidence="2">Membrane</location>
        <topology evidence="2">Multi-pass membrane protein</topology>
    </subcellularLocation>
    <subcellularLocation>
        <location evidence="1">Nucleus</location>
    </subcellularLocation>
</comment>
<keyword evidence="9" id="KW-0256">Endoplasmic reticulum</keyword>
<dbReference type="GO" id="GO:0009725">
    <property type="term" value="P:response to hormone"/>
    <property type="evidence" value="ECO:0007669"/>
    <property type="project" value="UniProtKB-ARBA"/>
</dbReference>
<evidence type="ECO:0000313" key="15">
    <source>
        <dbReference type="EMBL" id="KAG6767732.1"/>
    </source>
</evidence>
<evidence type="ECO:0008006" key="17">
    <source>
        <dbReference type="Google" id="ProtNLM"/>
    </source>
</evidence>
<evidence type="ECO:0000256" key="9">
    <source>
        <dbReference type="ARBA" id="ARBA00022824"/>
    </source>
</evidence>
<dbReference type="GO" id="GO:0005634">
    <property type="term" value="C:nucleus"/>
    <property type="evidence" value="ECO:0007669"/>
    <property type="project" value="UniProtKB-SubCell"/>
</dbReference>
<evidence type="ECO:0000256" key="12">
    <source>
        <dbReference type="ARBA" id="ARBA00023242"/>
    </source>
</evidence>
<evidence type="ECO:0000256" key="4">
    <source>
        <dbReference type="ARBA" id="ARBA00004496"/>
    </source>
</evidence>
<keyword evidence="10 14" id="KW-1133">Transmembrane helix</keyword>
<keyword evidence="11 14" id="KW-0472">Membrane</keyword>
<dbReference type="PANTHER" id="PTHR36023:SF3">
    <property type="entry name" value="ARGOS-LIKE PROTEIN"/>
    <property type="match status" value="1"/>
</dbReference>
<keyword evidence="12" id="KW-0539">Nucleus</keyword>
<dbReference type="OrthoDB" id="1725137at2759"/>
<evidence type="ECO:0000256" key="5">
    <source>
        <dbReference type="ARBA" id="ARBA00006891"/>
    </source>
</evidence>
<dbReference type="GO" id="GO:0046622">
    <property type="term" value="P:positive regulation of organ growth"/>
    <property type="evidence" value="ECO:0007669"/>
    <property type="project" value="InterPro"/>
</dbReference>
<evidence type="ECO:0000256" key="3">
    <source>
        <dbReference type="ARBA" id="ARBA00004240"/>
    </source>
</evidence>
<evidence type="ECO:0000256" key="10">
    <source>
        <dbReference type="ARBA" id="ARBA00022989"/>
    </source>
</evidence>
<proteinExistence type="inferred from homology"/>
<organism evidence="15 16">
    <name type="scientific">Populus tomentosa</name>
    <name type="common">Chinese white poplar</name>
    <dbReference type="NCBI Taxonomy" id="118781"/>
    <lineage>
        <taxon>Eukaryota</taxon>
        <taxon>Viridiplantae</taxon>
        <taxon>Streptophyta</taxon>
        <taxon>Embryophyta</taxon>
        <taxon>Tracheophyta</taxon>
        <taxon>Spermatophyta</taxon>
        <taxon>Magnoliopsida</taxon>
        <taxon>eudicotyledons</taxon>
        <taxon>Gunneridae</taxon>
        <taxon>Pentapetalae</taxon>
        <taxon>rosids</taxon>
        <taxon>fabids</taxon>
        <taxon>Malpighiales</taxon>
        <taxon>Salicaceae</taxon>
        <taxon>Saliceae</taxon>
        <taxon>Populus</taxon>
    </lineage>
</organism>
<gene>
    <name evidence="15" type="ORF">POTOM_028947</name>
</gene>
<keyword evidence="16" id="KW-1185">Reference proteome</keyword>